<gene>
    <name evidence="8" type="ORF">SAMN04488095_3466</name>
</gene>
<evidence type="ECO:0000256" key="7">
    <source>
        <dbReference type="ARBA" id="ARBA00023180"/>
    </source>
</evidence>
<protein>
    <submittedName>
        <fullName evidence="8">Sulfotransferase family protein</fullName>
    </submittedName>
</protein>
<keyword evidence="4" id="KW-1133">Transmembrane helix</keyword>
<keyword evidence="5" id="KW-0333">Golgi apparatus</keyword>
<sequence length="258" mass="30394">MKIKSRLMSRLDAWPLFGRQRMKNRMLLYFPEHKIKYVKIPKNACSTVINSLGWSVIQDRNPHEFDHVFTETDQDTSEWPCLAVLRDPYDRLVSAYLNKLVIPSAKEPFAAEVLDTVWRNRRNQERPSEASTISFREFVQYVSVRDDTLLDQHWQSQTYHIRATTPTLVIEMESLKESWNKSDVLRDVSLREFSPHATRSFLEINQDLSDFDGSDIAGFRRVAGQFPPQSAFRNPSLEKLVRERYAEDYDLRRRHGLQ</sequence>
<dbReference type="Proteomes" id="UP000199110">
    <property type="component" value="Unassembled WGS sequence"/>
</dbReference>
<proteinExistence type="predicted"/>
<dbReference type="OrthoDB" id="554104at2"/>
<keyword evidence="9" id="KW-1185">Reference proteome</keyword>
<accession>A0A1I3TMK1</accession>
<evidence type="ECO:0000256" key="3">
    <source>
        <dbReference type="ARBA" id="ARBA00022692"/>
    </source>
</evidence>
<dbReference type="InterPro" id="IPR005331">
    <property type="entry name" value="Sulfotransferase"/>
</dbReference>
<dbReference type="AlphaFoldDB" id="A0A1I3TMK1"/>
<evidence type="ECO:0000256" key="5">
    <source>
        <dbReference type="ARBA" id="ARBA00023034"/>
    </source>
</evidence>
<dbReference type="EMBL" id="FORA01000005">
    <property type="protein sequence ID" value="SFJ70851.1"/>
    <property type="molecule type" value="Genomic_DNA"/>
</dbReference>
<comment type="subcellular location">
    <subcellularLocation>
        <location evidence="1">Golgi apparatus membrane</location>
        <topology evidence="1">Single-pass type II membrane protein</topology>
    </subcellularLocation>
</comment>
<evidence type="ECO:0000256" key="6">
    <source>
        <dbReference type="ARBA" id="ARBA00023136"/>
    </source>
</evidence>
<dbReference type="GO" id="GO:0016020">
    <property type="term" value="C:membrane"/>
    <property type="evidence" value="ECO:0007669"/>
    <property type="project" value="InterPro"/>
</dbReference>
<keyword evidence="7" id="KW-0325">Glycoprotein</keyword>
<evidence type="ECO:0000256" key="2">
    <source>
        <dbReference type="ARBA" id="ARBA00022679"/>
    </source>
</evidence>
<dbReference type="InterPro" id="IPR018011">
    <property type="entry name" value="Carb_sulfotrans_8-10"/>
</dbReference>
<dbReference type="PANTHER" id="PTHR12137">
    <property type="entry name" value="CARBOHYDRATE SULFOTRANSFERASE"/>
    <property type="match status" value="1"/>
</dbReference>
<evidence type="ECO:0000313" key="8">
    <source>
        <dbReference type="EMBL" id="SFJ70851.1"/>
    </source>
</evidence>
<organism evidence="8 9">
    <name type="scientific">Jannaschia pohangensis</name>
    <dbReference type="NCBI Taxonomy" id="390807"/>
    <lineage>
        <taxon>Bacteria</taxon>
        <taxon>Pseudomonadati</taxon>
        <taxon>Pseudomonadota</taxon>
        <taxon>Alphaproteobacteria</taxon>
        <taxon>Rhodobacterales</taxon>
        <taxon>Roseobacteraceae</taxon>
        <taxon>Jannaschia</taxon>
    </lineage>
</organism>
<dbReference type="GO" id="GO:0016051">
    <property type="term" value="P:carbohydrate biosynthetic process"/>
    <property type="evidence" value="ECO:0007669"/>
    <property type="project" value="InterPro"/>
</dbReference>
<evidence type="ECO:0000313" key="9">
    <source>
        <dbReference type="Proteomes" id="UP000199110"/>
    </source>
</evidence>
<evidence type="ECO:0000256" key="4">
    <source>
        <dbReference type="ARBA" id="ARBA00022989"/>
    </source>
</evidence>
<dbReference type="Pfam" id="PF03567">
    <property type="entry name" value="Sulfotransfer_2"/>
    <property type="match status" value="1"/>
</dbReference>
<dbReference type="GO" id="GO:0008146">
    <property type="term" value="F:sulfotransferase activity"/>
    <property type="evidence" value="ECO:0007669"/>
    <property type="project" value="InterPro"/>
</dbReference>
<keyword evidence="2 8" id="KW-0808">Transferase</keyword>
<dbReference type="PANTHER" id="PTHR12137:SF54">
    <property type="entry name" value="CARBOHYDRATE SULFOTRANSFERASE"/>
    <property type="match status" value="1"/>
</dbReference>
<dbReference type="STRING" id="390807.SAMN04488095_3466"/>
<keyword evidence="6" id="KW-0472">Membrane</keyword>
<reference evidence="8 9" key="1">
    <citation type="submission" date="2016-10" db="EMBL/GenBank/DDBJ databases">
        <authorList>
            <person name="de Groot N.N."/>
        </authorList>
    </citation>
    <scope>NUCLEOTIDE SEQUENCE [LARGE SCALE GENOMIC DNA]</scope>
    <source>
        <strain evidence="8 9">DSM 19073</strain>
    </source>
</reference>
<evidence type="ECO:0000256" key="1">
    <source>
        <dbReference type="ARBA" id="ARBA00004323"/>
    </source>
</evidence>
<keyword evidence="3" id="KW-0812">Transmembrane</keyword>
<name>A0A1I3TMK1_9RHOB</name>